<organism evidence="17 18">
    <name type="scientific">Catellatospora coxensis</name>
    <dbReference type="NCBI Taxonomy" id="310354"/>
    <lineage>
        <taxon>Bacteria</taxon>
        <taxon>Bacillati</taxon>
        <taxon>Actinomycetota</taxon>
        <taxon>Actinomycetes</taxon>
        <taxon>Micromonosporales</taxon>
        <taxon>Micromonosporaceae</taxon>
        <taxon>Catellatospora</taxon>
    </lineage>
</organism>
<evidence type="ECO:0000256" key="10">
    <source>
        <dbReference type="ARBA" id="ARBA00023002"/>
    </source>
</evidence>
<dbReference type="PRINTS" id="PR00368">
    <property type="entry name" value="FADPNR"/>
</dbReference>
<dbReference type="Pfam" id="PF04324">
    <property type="entry name" value="Fer2_BFD"/>
    <property type="match status" value="1"/>
</dbReference>
<accession>A0A8J3KNI0</accession>
<dbReference type="InterPro" id="IPR041854">
    <property type="entry name" value="BFD-like_2Fe2S-bd_dom_sf"/>
</dbReference>
<keyword evidence="18" id="KW-1185">Reference proteome</keyword>
<keyword evidence="7" id="KW-0285">Flavoprotein</keyword>
<gene>
    <name evidence="17" type="primary">nasC_1</name>
    <name evidence="17" type="ORF">Cco03nite_24830</name>
</gene>
<evidence type="ECO:0000256" key="12">
    <source>
        <dbReference type="ARBA" id="ARBA00023014"/>
    </source>
</evidence>
<comment type="cofactor">
    <cofactor evidence="2">
        <name>[4Fe-4S] cluster</name>
        <dbReference type="ChEBI" id="CHEBI:49883"/>
    </cofactor>
</comment>
<evidence type="ECO:0000256" key="4">
    <source>
        <dbReference type="ARBA" id="ARBA00005096"/>
    </source>
</evidence>
<name>A0A8J3KNI0_9ACTN</name>
<sequence length="496" mass="51191">MNPGTTARHGSAMPPADRPRTSPNHVIVIGYGMAGARLATELSAASGVEVTVLGAEPHRAYNRILLSSVLAGKHGEIDITLTEAAGHGVKTRTGVTVTGIDRAARTVTLDDGEQLGYDHLVLATGSQAIVPPIPGLEQPHPRVATFRTLADCRRILDAAQGARTALVLGGGLLGLEAARGLAGRGLAVEVVHGVGHLMERQLDPGASAVLVRTLAEHGVAVHLASSATGVSADDNGVTLRLNDRNLRADLLVVACGVRAETGLARAAGLRVERGVVIDQRLATSDRRISAIGDCAQFGEVVGGLVAPAWEQAKVLAARLTGADPDAVYVPSSPVTRLKASGIDLAAMGSLQPDAACEDVSFADPARGTYARLVIRDDRLTGAVMLGDNPSVGQVIQLFDRKGVVPRDRRALLLGRSLGGVEAPVATTTPALMPDNATVCQCNTVTKGALVRCWRSGARSLDDVVARTRATTGCGSCKDAVDGIVGWLSTSDSVGVS</sequence>
<evidence type="ECO:0000256" key="7">
    <source>
        <dbReference type="ARBA" id="ARBA00022630"/>
    </source>
</evidence>
<proteinExistence type="inferred from homology"/>
<evidence type="ECO:0000256" key="13">
    <source>
        <dbReference type="SAM" id="MobiDB-lite"/>
    </source>
</evidence>
<evidence type="ECO:0000256" key="8">
    <source>
        <dbReference type="ARBA" id="ARBA00022723"/>
    </source>
</evidence>
<evidence type="ECO:0000256" key="1">
    <source>
        <dbReference type="ARBA" id="ARBA00001929"/>
    </source>
</evidence>
<feature type="domain" description="BFD-like [2Fe-2S]-binding" evidence="14">
    <location>
        <begin position="438"/>
        <end position="484"/>
    </location>
</feature>
<reference evidence="17 18" key="1">
    <citation type="submission" date="2021-01" db="EMBL/GenBank/DDBJ databases">
        <title>Whole genome shotgun sequence of Catellatospora coxensis NBRC 107359.</title>
        <authorList>
            <person name="Komaki H."/>
            <person name="Tamura T."/>
        </authorList>
    </citation>
    <scope>NUCLEOTIDE SEQUENCE [LARGE SCALE GENOMIC DNA]</scope>
    <source>
        <strain evidence="17 18">NBRC 107359</strain>
    </source>
</reference>
<feature type="region of interest" description="Disordered" evidence="13">
    <location>
        <begin position="1"/>
        <end position="23"/>
    </location>
</feature>
<dbReference type="InterPro" id="IPR036188">
    <property type="entry name" value="FAD/NAD-bd_sf"/>
</dbReference>
<feature type="domain" description="FAD/NAD(P)-binding" evidence="15">
    <location>
        <begin position="25"/>
        <end position="311"/>
    </location>
</feature>
<evidence type="ECO:0000259" key="15">
    <source>
        <dbReference type="Pfam" id="PF07992"/>
    </source>
</evidence>
<dbReference type="GO" id="GO:0051536">
    <property type="term" value="F:iron-sulfur cluster binding"/>
    <property type="evidence" value="ECO:0007669"/>
    <property type="project" value="UniProtKB-KW"/>
</dbReference>
<dbReference type="InterPro" id="IPR023753">
    <property type="entry name" value="FAD/NAD-binding_dom"/>
</dbReference>
<dbReference type="PANTHER" id="PTHR43809:SF1">
    <property type="entry name" value="NITRITE REDUCTASE (NADH) LARGE SUBUNIT"/>
    <property type="match status" value="1"/>
</dbReference>
<protein>
    <submittedName>
        <fullName evidence="17">FAD/NAD(P)-binding oxidoreductase</fullName>
    </submittedName>
</protein>
<evidence type="ECO:0000256" key="2">
    <source>
        <dbReference type="ARBA" id="ARBA00001966"/>
    </source>
</evidence>
<evidence type="ECO:0000259" key="14">
    <source>
        <dbReference type="Pfam" id="PF04324"/>
    </source>
</evidence>
<evidence type="ECO:0000256" key="3">
    <source>
        <dbReference type="ARBA" id="ARBA00001974"/>
    </source>
</evidence>
<dbReference type="InterPro" id="IPR007419">
    <property type="entry name" value="BFD-like_2Fe2S-bd_dom"/>
</dbReference>
<keyword evidence="11" id="KW-0408">Iron</keyword>
<evidence type="ECO:0000256" key="5">
    <source>
        <dbReference type="ARBA" id="ARBA00010429"/>
    </source>
</evidence>
<evidence type="ECO:0000313" key="17">
    <source>
        <dbReference type="EMBL" id="GIG05783.1"/>
    </source>
</evidence>
<dbReference type="Pfam" id="PF07992">
    <property type="entry name" value="Pyr_redox_2"/>
    <property type="match status" value="1"/>
</dbReference>
<evidence type="ECO:0000313" key="18">
    <source>
        <dbReference type="Proteomes" id="UP000630887"/>
    </source>
</evidence>
<keyword evidence="6" id="KW-0349">Heme</keyword>
<keyword evidence="10" id="KW-0560">Oxidoreductase</keyword>
<dbReference type="Gene3D" id="1.10.10.1100">
    <property type="entry name" value="BFD-like [2Fe-2S]-binding domain"/>
    <property type="match status" value="1"/>
</dbReference>
<dbReference type="InterPro" id="IPR052034">
    <property type="entry name" value="NasD-like"/>
</dbReference>
<feature type="domain" description="NADH-rubredoxin oxidoreductase C-terminal" evidence="16">
    <location>
        <begin position="333"/>
        <end position="388"/>
    </location>
</feature>
<evidence type="ECO:0000256" key="6">
    <source>
        <dbReference type="ARBA" id="ARBA00022617"/>
    </source>
</evidence>
<keyword evidence="8" id="KW-0479">Metal-binding</keyword>
<dbReference type="SUPFAM" id="SSF51905">
    <property type="entry name" value="FAD/NAD(P)-binding domain"/>
    <property type="match status" value="2"/>
</dbReference>
<evidence type="ECO:0000259" key="16">
    <source>
        <dbReference type="Pfam" id="PF18267"/>
    </source>
</evidence>
<comment type="cofactor">
    <cofactor evidence="1">
        <name>siroheme</name>
        <dbReference type="ChEBI" id="CHEBI:60052"/>
    </cofactor>
</comment>
<dbReference type="GO" id="GO:0016491">
    <property type="term" value="F:oxidoreductase activity"/>
    <property type="evidence" value="ECO:0007669"/>
    <property type="project" value="UniProtKB-KW"/>
</dbReference>
<comment type="similarity">
    <text evidence="5">Belongs to the nitrite and sulfite reductase 4Fe-4S domain family.</text>
</comment>
<comment type="pathway">
    <text evidence="4">Nitrogen metabolism; nitrate reduction (assimilation).</text>
</comment>
<dbReference type="InterPro" id="IPR016156">
    <property type="entry name" value="FAD/NAD-linked_Rdtase_dimer_sf"/>
</dbReference>
<dbReference type="PANTHER" id="PTHR43809">
    <property type="entry name" value="NITRITE REDUCTASE (NADH) LARGE SUBUNIT"/>
    <property type="match status" value="1"/>
</dbReference>
<dbReference type="InterPro" id="IPR041575">
    <property type="entry name" value="Rubredoxin_C"/>
</dbReference>
<keyword evidence="12" id="KW-0411">Iron-sulfur</keyword>
<evidence type="ECO:0000256" key="11">
    <source>
        <dbReference type="ARBA" id="ARBA00023004"/>
    </source>
</evidence>
<evidence type="ECO:0000256" key="9">
    <source>
        <dbReference type="ARBA" id="ARBA00022827"/>
    </source>
</evidence>
<dbReference type="Pfam" id="PF18267">
    <property type="entry name" value="Rubredoxin_C"/>
    <property type="match status" value="1"/>
</dbReference>
<keyword evidence="9" id="KW-0274">FAD</keyword>
<comment type="caution">
    <text evidence="17">The sequence shown here is derived from an EMBL/GenBank/DDBJ whole genome shotgun (WGS) entry which is preliminary data.</text>
</comment>
<dbReference type="PRINTS" id="PR00411">
    <property type="entry name" value="PNDRDTASEI"/>
</dbReference>
<dbReference type="Gene3D" id="3.50.50.60">
    <property type="entry name" value="FAD/NAD(P)-binding domain"/>
    <property type="match status" value="2"/>
</dbReference>
<dbReference type="EMBL" id="BONI01000017">
    <property type="protein sequence ID" value="GIG05783.1"/>
    <property type="molecule type" value="Genomic_DNA"/>
</dbReference>
<comment type="cofactor">
    <cofactor evidence="3">
        <name>FAD</name>
        <dbReference type="ChEBI" id="CHEBI:57692"/>
    </cofactor>
</comment>
<dbReference type="Gene3D" id="3.30.390.30">
    <property type="match status" value="1"/>
</dbReference>
<dbReference type="Proteomes" id="UP000630887">
    <property type="component" value="Unassembled WGS sequence"/>
</dbReference>
<dbReference type="AlphaFoldDB" id="A0A8J3KNI0"/>
<dbReference type="GO" id="GO:0046872">
    <property type="term" value="F:metal ion binding"/>
    <property type="evidence" value="ECO:0007669"/>
    <property type="project" value="UniProtKB-KW"/>
</dbReference>